<dbReference type="AlphaFoldDB" id="A0A2P4XFX1"/>
<gene>
    <name evidence="1" type="ORF">PHPALM_20028</name>
</gene>
<evidence type="ECO:0000313" key="1">
    <source>
        <dbReference type="EMBL" id="POM64442.1"/>
    </source>
</evidence>
<name>A0A2P4XFX1_9STRA</name>
<comment type="caution">
    <text evidence="1">The sequence shown here is derived from an EMBL/GenBank/DDBJ whole genome shotgun (WGS) entry which is preliminary data.</text>
</comment>
<dbReference type="EMBL" id="NCKW01011103">
    <property type="protein sequence ID" value="POM64442.1"/>
    <property type="molecule type" value="Genomic_DNA"/>
</dbReference>
<dbReference type="Proteomes" id="UP000237271">
    <property type="component" value="Unassembled WGS sequence"/>
</dbReference>
<dbReference type="OrthoDB" id="141037at2759"/>
<reference evidence="1 2" key="1">
    <citation type="journal article" date="2017" name="Genome Biol. Evol.">
        <title>Phytophthora megakarya and P. palmivora, closely related causal agents of cacao black pod rot, underwent increases in genome sizes and gene numbers by different mechanisms.</title>
        <authorList>
            <person name="Ali S.S."/>
            <person name="Shao J."/>
            <person name="Lary D.J."/>
            <person name="Kronmiller B."/>
            <person name="Shen D."/>
            <person name="Strem M.D."/>
            <person name="Amoako-Attah I."/>
            <person name="Akrofi A.Y."/>
            <person name="Begoude B.A."/>
            <person name="Ten Hoopen G.M."/>
            <person name="Coulibaly K."/>
            <person name="Kebe B.I."/>
            <person name="Melnick R.L."/>
            <person name="Guiltinan M.J."/>
            <person name="Tyler B.M."/>
            <person name="Meinhardt L.W."/>
            <person name="Bailey B.A."/>
        </authorList>
    </citation>
    <scope>NUCLEOTIDE SEQUENCE [LARGE SCALE GENOMIC DNA]</scope>
    <source>
        <strain evidence="2">sbr112.9</strain>
    </source>
</reference>
<accession>A0A2P4XFX1</accession>
<protein>
    <submittedName>
        <fullName evidence="1">Uncharacterized protein</fullName>
    </submittedName>
</protein>
<organism evidence="1 2">
    <name type="scientific">Phytophthora palmivora</name>
    <dbReference type="NCBI Taxonomy" id="4796"/>
    <lineage>
        <taxon>Eukaryota</taxon>
        <taxon>Sar</taxon>
        <taxon>Stramenopiles</taxon>
        <taxon>Oomycota</taxon>
        <taxon>Peronosporomycetes</taxon>
        <taxon>Peronosporales</taxon>
        <taxon>Peronosporaceae</taxon>
        <taxon>Phytophthora</taxon>
    </lineage>
</organism>
<proteinExistence type="predicted"/>
<sequence>MRLTPPQDAKKLVDVLVSTKRVAIFLRTLNSLNGCYLGHQDDDDVTNHNITGLDDDRISDIGQCRGVVFYRKAVKWSVRRAHCVGMPTDGCLSHVIYGRMAFGLSMQEVGGLNL</sequence>
<evidence type="ECO:0000313" key="2">
    <source>
        <dbReference type="Proteomes" id="UP000237271"/>
    </source>
</evidence>
<keyword evidence="2" id="KW-1185">Reference proteome</keyword>